<organism evidence="4 5">
    <name type="scientific">Arsukibacterium tuosuense</name>
    <dbReference type="NCBI Taxonomy" id="1323745"/>
    <lineage>
        <taxon>Bacteria</taxon>
        <taxon>Pseudomonadati</taxon>
        <taxon>Pseudomonadota</taxon>
        <taxon>Gammaproteobacteria</taxon>
        <taxon>Chromatiales</taxon>
        <taxon>Chromatiaceae</taxon>
        <taxon>Arsukibacterium</taxon>
    </lineage>
</organism>
<dbReference type="InterPro" id="IPR038670">
    <property type="entry name" value="HslJ-like_sf"/>
</dbReference>
<dbReference type="PANTHER" id="PTHR35535:SF1">
    <property type="entry name" value="HEAT SHOCK PROTEIN HSLJ"/>
    <property type="match status" value="1"/>
</dbReference>
<dbReference type="Pfam" id="PF03724">
    <property type="entry name" value="META"/>
    <property type="match status" value="1"/>
</dbReference>
<dbReference type="OrthoDB" id="5348860at2"/>
<reference evidence="5" key="1">
    <citation type="submission" date="2017-09" db="EMBL/GenBank/DDBJ databases">
        <authorList>
            <person name="Varghese N."/>
            <person name="Submissions S."/>
        </authorList>
    </citation>
    <scope>NUCLEOTIDE SEQUENCE [LARGE SCALE GENOMIC DNA]</scope>
    <source>
        <strain evidence="5">CGMCC 1.12461</strain>
    </source>
</reference>
<accession>A0A285JL62</accession>
<dbReference type="AlphaFoldDB" id="A0A285JL62"/>
<dbReference type="PANTHER" id="PTHR35535">
    <property type="entry name" value="HEAT SHOCK PROTEIN HSLJ"/>
    <property type="match status" value="1"/>
</dbReference>
<sequence length="275" mass="30245">MRYSFSLFGSTVFCSVLSLGMLTGCQPEATSPTNEPVQQQSPTPADTSQNALDWPGSYQGVIPCADCPGIKMTLQLDANQGYQLTRYYQERADEPEQTEGEFRWSSDGRQIQLDDAAGSQFLVGENRLLMLNPQGERISGELAAQYWLDKQQDTAAQSADNGLNIAGKWQLTELLQKAVDADNKVFLQFDNAGRVSGYTGCNRLTGGYQLQGPKLSFTPLATTRMACLQETIEPQLLDVLSKVDNISIAGDELSLNRARMAPLARFTRLPENADE</sequence>
<dbReference type="PROSITE" id="PS51257">
    <property type="entry name" value="PROKAR_LIPOPROTEIN"/>
    <property type="match status" value="1"/>
</dbReference>
<keyword evidence="2" id="KW-0732">Signal</keyword>
<dbReference type="InterPro" id="IPR005184">
    <property type="entry name" value="DUF306_Meta_HslJ"/>
</dbReference>
<dbReference type="Gene3D" id="2.40.128.640">
    <property type="match status" value="1"/>
</dbReference>
<feature type="signal peptide" evidence="2">
    <location>
        <begin position="1"/>
        <end position="29"/>
    </location>
</feature>
<keyword evidence="5" id="KW-1185">Reference proteome</keyword>
<evidence type="ECO:0000259" key="3">
    <source>
        <dbReference type="Pfam" id="PF03724"/>
    </source>
</evidence>
<name>A0A285JL62_9GAMM</name>
<dbReference type="Pfam" id="PF04170">
    <property type="entry name" value="NlpE"/>
    <property type="match status" value="1"/>
</dbReference>
<dbReference type="Proteomes" id="UP000219353">
    <property type="component" value="Unassembled WGS sequence"/>
</dbReference>
<evidence type="ECO:0000313" key="5">
    <source>
        <dbReference type="Proteomes" id="UP000219353"/>
    </source>
</evidence>
<dbReference type="RefSeq" id="WP_097113059.1">
    <property type="nucleotide sequence ID" value="NZ_OBEB01000011.1"/>
</dbReference>
<evidence type="ECO:0000313" key="4">
    <source>
        <dbReference type="EMBL" id="SNY60793.1"/>
    </source>
</evidence>
<feature type="compositionally biased region" description="Polar residues" evidence="1">
    <location>
        <begin position="28"/>
        <end position="51"/>
    </location>
</feature>
<feature type="chain" id="PRO_5012267341" evidence="2">
    <location>
        <begin position="30"/>
        <end position="275"/>
    </location>
</feature>
<dbReference type="EMBL" id="OBEB01000011">
    <property type="protein sequence ID" value="SNY60793.1"/>
    <property type="molecule type" value="Genomic_DNA"/>
</dbReference>
<protein>
    <submittedName>
        <fullName evidence="4">NlpE N-terminal domain-containing protein</fullName>
    </submittedName>
</protein>
<proteinExistence type="predicted"/>
<evidence type="ECO:0000256" key="2">
    <source>
        <dbReference type="SAM" id="SignalP"/>
    </source>
</evidence>
<feature type="domain" description="DUF306" evidence="3">
    <location>
        <begin position="167"/>
        <end position="266"/>
    </location>
</feature>
<evidence type="ECO:0000256" key="1">
    <source>
        <dbReference type="SAM" id="MobiDB-lite"/>
    </source>
</evidence>
<dbReference type="Gene3D" id="2.40.128.270">
    <property type="match status" value="1"/>
</dbReference>
<gene>
    <name evidence="4" type="ORF">SAMN06297280_0165</name>
</gene>
<feature type="region of interest" description="Disordered" evidence="1">
    <location>
        <begin position="27"/>
        <end position="51"/>
    </location>
</feature>
<dbReference type="InterPro" id="IPR053147">
    <property type="entry name" value="Hsp_HslJ-like"/>
</dbReference>
<dbReference type="InterPro" id="IPR007298">
    <property type="entry name" value="Cu-R_lipoprotein_NlpE"/>
</dbReference>